<sequence>MSRCPVACALGAKTRARRGSMNTDNVGRVTFRTCHFSIKRENFHSVLPKSGTRAQTIQQGFSLCDVALDSCKTVKEYCTRMCRAGSDMRFWFSVDGRNDYFPCESLWESDSQSRIPGEDLVPWGDLTIHGTRDGFKINTVFERKLGDLWMGAIFEA</sequence>
<dbReference type="EMBL" id="MU150289">
    <property type="protein sequence ID" value="KAF9461063.1"/>
    <property type="molecule type" value="Genomic_DNA"/>
</dbReference>
<organism evidence="1 2">
    <name type="scientific">Collybia nuda</name>
    <dbReference type="NCBI Taxonomy" id="64659"/>
    <lineage>
        <taxon>Eukaryota</taxon>
        <taxon>Fungi</taxon>
        <taxon>Dikarya</taxon>
        <taxon>Basidiomycota</taxon>
        <taxon>Agaricomycotina</taxon>
        <taxon>Agaricomycetes</taxon>
        <taxon>Agaricomycetidae</taxon>
        <taxon>Agaricales</taxon>
        <taxon>Tricholomatineae</taxon>
        <taxon>Clitocybaceae</taxon>
        <taxon>Collybia</taxon>
    </lineage>
</organism>
<comment type="caution">
    <text evidence="1">The sequence shown here is derived from an EMBL/GenBank/DDBJ whole genome shotgun (WGS) entry which is preliminary data.</text>
</comment>
<name>A0A9P6CHM8_9AGAR</name>
<evidence type="ECO:0000313" key="1">
    <source>
        <dbReference type="EMBL" id="KAF9461063.1"/>
    </source>
</evidence>
<protein>
    <submittedName>
        <fullName evidence="1">Uncharacterized protein</fullName>
    </submittedName>
</protein>
<dbReference type="Proteomes" id="UP000807353">
    <property type="component" value="Unassembled WGS sequence"/>
</dbReference>
<reference evidence="1" key="1">
    <citation type="submission" date="2020-11" db="EMBL/GenBank/DDBJ databases">
        <authorList>
            <consortium name="DOE Joint Genome Institute"/>
            <person name="Ahrendt S."/>
            <person name="Riley R."/>
            <person name="Andreopoulos W."/>
            <person name="Labutti K."/>
            <person name="Pangilinan J."/>
            <person name="Ruiz-Duenas F.J."/>
            <person name="Barrasa J.M."/>
            <person name="Sanchez-Garcia M."/>
            <person name="Camarero S."/>
            <person name="Miyauchi S."/>
            <person name="Serrano A."/>
            <person name="Linde D."/>
            <person name="Babiker R."/>
            <person name="Drula E."/>
            <person name="Ayuso-Fernandez I."/>
            <person name="Pacheco R."/>
            <person name="Padilla G."/>
            <person name="Ferreira P."/>
            <person name="Barriuso J."/>
            <person name="Kellner H."/>
            <person name="Castanera R."/>
            <person name="Alfaro M."/>
            <person name="Ramirez L."/>
            <person name="Pisabarro A.G."/>
            <person name="Kuo A."/>
            <person name="Tritt A."/>
            <person name="Lipzen A."/>
            <person name="He G."/>
            <person name="Yan M."/>
            <person name="Ng V."/>
            <person name="Cullen D."/>
            <person name="Martin F."/>
            <person name="Rosso M.-N."/>
            <person name="Henrissat B."/>
            <person name="Hibbett D."/>
            <person name="Martinez A.T."/>
            <person name="Grigoriev I.V."/>
        </authorList>
    </citation>
    <scope>NUCLEOTIDE SEQUENCE</scope>
    <source>
        <strain evidence="1">CBS 247.69</strain>
    </source>
</reference>
<gene>
    <name evidence="1" type="ORF">BDZ94DRAFT_856521</name>
</gene>
<keyword evidence="2" id="KW-1185">Reference proteome</keyword>
<dbReference type="AlphaFoldDB" id="A0A9P6CHM8"/>
<accession>A0A9P6CHM8</accession>
<proteinExistence type="predicted"/>
<evidence type="ECO:0000313" key="2">
    <source>
        <dbReference type="Proteomes" id="UP000807353"/>
    </source>
</evidence>